<dbReference type="InterPro" id="IPR010263">
    <property type="entry name" value="T6SS_TssK"/>
</dbReference>
<evidence type="ECO:0000313" key="1">
    <source>
        <dbReference type="EMBL" id="MBA5607047.1"/>
    </source>
</evidence>
<sequence length="448" mass="49137">MSLPPKLLWEKGLGLEAQHFQQLDLYHEARVQYLAKALNPHIWGVQSVTWDENALANNSLAAERMSLIFQTGDIYQAPTSDALPLPIDLRELPADEQNFTFYAALPILKAHGGNVSRINASLDDARYTSFTVQTADLHSDGAPAPISHVRKAVRLLSHLEPHKGYDCIPVVKLSRKVDGSFAIDPEFISPCVAAKASPALERLLFGLLAKVATKIDALYQLQRRPNGYAVEAHSGGSTSFSMLGALTTIGANLTIHAKAQHCHPEVLFDRLANLAGALMAFSTKYALNDLPAYPHEDPAPGFATLVGIINELLDTVVSSRLIKIPLTIEKTCFWQAPIDAELADSDAPFYLAVRADMPALELVEKVPRLFKIGTPNAVDTFVKSALPGAELLHLAQVPVEVPVQPNTYYFSLVNKSDHCQAIRKERMIAIYAPIIIKELEIELFAIKT</sequence>
<dbReference type="PANTHER" id="PTHR35566">
    <property type="entry name" value="BLR3599 PROTEIN"/>
    <property type="match status" value="1"/>
</dbReference>
<dbReference type="Proteomes" id="UP000566711">
    <property type="component" value="Unassembled WGS sequence"/>
</dbReference>
<evidence type="ECO:0000313" key="2">
    <source>
        <dbReference type="Proteomes" id="UP000566711"/>
    </source>
</evidence>
<reference evidence="1 2" key="1">
    <citation type="submission" date="2020-07" db="EMBL/GenBank/DDBJ databases">
        <title>Novel species isolated from subtropical streams in China.</title>
        <authorList>
            <person name="Lu H."/>
        </authorList>
    </citation>
    <scope>NUCLEOTIDE SEQUENCE [LARGE SCALE GENOMIC DNA]</scope>
    <source>
        <strain evidence="1 2">FT3S</strain>
    </source>
</reference>
<comment type="caution">
    <text evidence="1">The sequence shown here is derived from an EMBL/GenBank/DDBJ whole genome shotgun (WGS) entry which is preliminary data.</text>
</comment>
<accession>A0A7W2EJP8</accession>
<protein>
    <submittedName>
        <fullName evidence="1">Type VI secretion system baseplate subunit TssK</fullName>
    </submittedName>
</protein>
<dbReference type="PANTHER" id="PTHR35566:SF1">
    <property type="entry name" value="TYPE VI SECRETION SYSTEM BASEPLATE COMPONENT TSSK1"/>
    <property type="match status" value="1"/>
</dbReference>
<dbReference type="AlphaFoldDB" id="A0A7W2EJP8"/>
<dbReference type="Pfam" id="PF05936">
    <property type="entry name" value="T6SS_VasE"/>
    <property type="match status" value="1"/>
</dbReference>
<name>A0A7W2EJP8_9BURK</name>
<dbReference type="RefSeq" id="WP_182219269.1">
    <property type="nucleotide sequence ID" value="NZ_JACEZS010000014.1"/>
</dbReference>
<keyword evidence="2" id="KW-1185">Reference proteome</keyword>
<dbReference type="EMBL" id="JACEZS010000014">
    <property type="protein sequence ID" value="MBA5607047.1"/>
    <property type="molecule type" value="Genomic_DNA"/>
</dbReference>
<gene>
    <name evidence="1" type="primary">tssK</name>
    <name evidence="1" type="ORF">H3H36_16945</name>
</gene>
<proteinExistence type="predicted"/>
<organism evidence="1 2">
    <name type="scientific">Rugamonas fusca</name>
    <dbReference type="NCBI Taxonomy" id="2758568"/>
    <lineage>
        <taxon>Bacteria</taxon>
        <taxon>Pseudomonadati</taxon>
        <taxon>Pseudomonadota</taxon>
        <taxon>Betaproteobacteria</taxon>
        <taxon>Burkholderiales</taxon>
        <taxon>Oxalobacteraceae</taxon>
        <taxon>Telluria group</taxon>
        <taxon>Rugamonas</taxon>
    </lineage>
</organism>
<dbReference type="NCBIfam" id="TIGR03353">
    <property type="entry name" value="VI_chp_4"/>
    <property type="match status" value="1"/>
</dbReference>